<feature type="transmembrane region" description="Helical" evidence="2">
    <location>
        <begin position="119"/>
        <end position="138"/>
    </location>
</feature>
<evidence type="ECO:0000256" key="1">
    <source>
        <dbReference type="SAM" id="Coils"/>
    </source>
</evidence>
<evidence type="ECO:0000313" key="4">
    <source>
        <dbReference type="EMBL" id="EHQ30377.1"/>
    </source>
</evidence>
<evidence type="ECO:0000313" key="5">
    <source>
        <dbReference type="Proteomes" id="UP000002774"/>
    </source>
</evidence>
<keyword evidence="4" id="KW-0418">Kinase</keyword>
<dbReference type="Gene3D" id="3.30.565.10">
    <property type="entry name" value="Histidine kinase-like ATPase, C-terminal domain"/>
    <property type="match status" value="1"/>
</dbReference>
<keyword evidence="2" id="KW-0472">Membrane</keyword>
<dbReference type="PANTHER" id="PTHR34220:SF7">
    <property type="entry name" value="SENSOR HISTIDINE KINASE YPDA"/>
    <property type="match status" value="1"/>
</dbReference>
<dbReference type="Proteomes" id="UP000002774">
    <property type="component" value="Chromosome"/>
</dbReference>
<name>H1Y5V5_9SPHI</name>
<keyword evidence="5" id="KW-1185">Reference proteome</keyword>
<keyword evidence="4" id="KW-0808">Transferase</keyword>
<dbReference type="RefSeq" id="WP_008512059.1">
    <property type="nucleotide sequence ID" value="NZ_CM001403.1"/>
</dbReference>
<dbReference type="eggNOG" id="COG2972">
    <property type="taxonomic scope" value="Bacteria"/>
</dbReference>
<evidence type="ECO:0000259" key="3">
    <source>
        <dbReference type="Pfam" id="PF06580"/>
    </source>
</evidence>
<dbReference type="OrthoDB" id="9792992at2"/>
<dbReference type="SUPFAM" id="SSF55874">
    <property type="entry name" value="ATPase domain of HSP90 chaperone/DNA topoisomerase II/histidine kinase"/>
    <property type="match status" value="1"/>
</dbReference>
<dbReference type="GO" id="GO:0016020">
    <property type="term" value="C:membrane"/>
    <property type="evidence" value="ECO:0007669"/>
    <property type="project" value="InterPro"/>
</dbReference>
<dbReference type="AlphaFoldDB" id="H1Y5V5"/>
<accession>H1Y5V5</accession>
<dbReference type="STRING" id="714943.Mucpa_6321"/>
<dbReference type="GO" id="GO:0000155">
    <property type="term" value="F:phosphorelay sensor kinase activity"/>
    <property type="evidence" value="ECO:0007669"/>
    <property type="project" value="InterPro"/>
</dbReference>
<reference evidence="4" key="1">
    <citation type="submission" date="2011-09" db="EMBL/GenBank/DDBJ databases">
        <title>The permanent draft genome of Mucilaginibacter paludis DSM 18603.</title>
        <authorList>
            <consortium name="US DOE Joint Genome Institute (JGI-PGF)"/>
            <person name="Lucas S."/>
            <person name="Han J."/>
            <person name="Lapidus A."/>
            <person name="Bruce D."/>
            <person name="Goodwin L."/>
            <person name="Pitluck S."/>
            <person name="Peters L."/>
            <person name="Kyrpides N."/>
            <person name="Mavromatis K."/>
            <person name="Ivanova N."/>
            <person name="Mikhailova N."/>
            <person name="Held B."/>
            <person name="Detter J.C."/>
            <person name="Tapia R."/>
            <person name="Han C."/>
            <person name="Land M."/>
            <person name="Hauser L."/>
            <person name="Markowitz V."/>
            <person name="Cheng J.-F."/>
            <person name="Hugenholtz P."/>
            <person name="Woyke T."/>
            <person name="Wu D."/>
            <person name="Tindall B."/>
            <person name="Brambilla E."/>
            <person name="Klenk H.-P."/>
            <person name="Eisen J.A."/>
        </authorList>
    </citation>
    <scope>NUCLEOTIDE SEQUENCE [LARGE SCALE GENOMIC DNA]</scope>
    <source>
        <strain evidence="4">DSM 18603</strain>
    </source>
</reference>
<feature type="transmembrane region" description="Helical" evidence="2">
    <location>
        <begin position="49"/>
        <end position="72"/>
    </location>
</feature>
<protein>
    <submittedName>
        <fullName evidence="4">Signal transduction histidine kinase</fullName>
    </submittedName>
</protein>
<dbReference type="InterPro" id="IPR010559">
    <property type="entry name" value="Sig_transdc_His_kin_internal"/>
</dbReference>
<dbReference type="PANTHER" id="PTHR34220">
    <property type="entry name" value="SENSOR HISTIDINE KINASE YPDA"/>
    <property type="match status" value="1"/>
</dbReference>
<feature type="transmembrane region" description="Helical" evidence="2">
    <location>
        <begin position="84"/>
        <end position="107"/>
    </location>
</feature>
<dbReference type="InterPro" id="IPR050640">
    <property type="entry name" value="Bact_2-comp_sensor_kinase"/>
</dbReference>
<feature type="coiled-coil region" evidence="1">
    <location>
        <begin position="139"/>
        <end position="166"/>
    </location>
</feature>
<feature type="domain" description="Signal transduction histidine kinase internal region" evidence="3">
    <location>
        <begin position="159"/>
        <end position="236"/>
    </location>
</feature>
<feature type="transmembrane region" description="Helical" evidence="2">
    <location>
        <begin position="12"/>
        <end position="29"/>
    </location>
</feature>
<evidence type="ECO:0000256" key="2">
    <source>
        <dbReference type="SAM" id="Phobius"/>
    </source>
</evidence>
<dbReference type="Pfam" id="PF06580">
    <property type="entry name" value="His_kinase"/>
    <property type="match status" value="1"/>
</dbReference>
<gene>
    <name evidence="4" type="ORF">Mucpa_6321</name>
</gene>
<dbReference type="EMBL" id="CM001403">
    <property type="protein sequence ID" value="EHQ30377.1"/>
    <property type="molecule type" value="Genomic_DNA"/>
</dbReference>
<organism evidence="4 5">
    <name type="scientific">Mucilaginibacter paludis DSM 18603</name>
    <dbReference type="NCBI Taxonomy" id="714943"/>
    <lineage>
        <taxon>Bacteria</taxon>
        <taxon>Pseudomonadati</taxon>
        <taxon>Bacteroidota</taxon>
        <taxon>Sphingobacteriia</taxon>
        <taxon>Sphingobacteriales</taxon>
        <taxon>Sphingobacteriaceae</taxon>
        <taxon>Mucilaginibacter</taxon>
    </lineage>
</organism>
<keyword evidence="2" id="KW-1133">Transmembrane helix</keyword>
<dbReference type="InterPro" id="IPR036890">
    <property type="entry name" value="HATPase_C_sf"/>
</dbReference>
<dbReference type="HOGENOM" id="CLU_020473_1_0_10"/>
<proteinExistence type="predicted"/>
<keyword evidence="2" id="KW-0812">Transmembrane</keyword>
<keyword evidence="1" id="KW-0175">Coiled coil</keyword>
<sequence>MVFSYTNKYLKTTIHILVWVVLIALPYIVNSNLGGGPPRMLSHNEENKFTFLNLVSYSFWIGIFYINSSLLIPKLFYQKKYTAYSLIIILLYGVVVGAHLLVFKLMINFMPFNIPRSVWVVLPAFVLTLAASTTYTMIADRINVEKRNLEKDKETMKTELAFLRSQISPHFIFNVLNNIVALVRLKSDELEPTIMKLSGLMQYMLYETDEEKVTIKTEVEYLLSYIDLQMQRFGSKVDIETTTKLYNEYQEIEPMLLIPFVENAFKHGIGLVENPSITVKLTTDASQLKFSVINKYNAASEETKDGSSGIGIVNVSRRLELLYGKDHELKIVQQNNWFMVNLLIKLN</sequence>